<feature type="binding site" evidence="6">
    <location>
        <position position="508"/>
    </location>
    <ligand>
        <name>substrate</name>
    </ligand>
</feature>
<proteinExistence type="predicted"/>
<evidence type="ECO:0000256" key="3">
    <source>
        <dbReference type="ARBA" id="ARBA00022801"/>
    </source>
</evidence>
<evidence type="ECO:0000256" key="5">
    <source>
        <dbReference type="PIRSR" id="PIRSR005536-1"/>
    </source>
</evidence>
<comment type="catalytic activity">
    <reaction evidence="1">
        <text>Hydrolysis of terminal, non-reducing alpha-D-galactose residues in alpha-D-galactosides, including galactose oligosaccharides, galactomannans and galactolipids.</text>
        <dbReference type="EC" id="3.2.1.22"/>
    </reaction>
</comment>
<feature type="binding site" evidence="6">
    <location>
        <begin position="346"/>
        <end position="347"/>
    </location>
    <ligand>
        <name>substrate</name>
    </ligand>
</feature>
<feature type="binding site" evidence="6">
    <location>
        <position position="426"/>
    </location>
    <ligand>
        <name>substrate</name>
    </ligand>
</feature>
<evidence type="ECO:0000256" key="4">
    <source>
        <dbReference type="ARBA" id="ARBA00023295"/>
    </source>
</evidence>
<dbReference type="Pfam" id="PF16874">
    <property type="entry name" value="Glyco_hydro_36C"/>
    <property type="match status" value="1"/>
</dbReference>
<feature type="binding site" evidence="6">
    <location>
        <position position="176"/>
    </location>
    <ligand>
        <name>substrate</name>
    </ligand>
</feature>
<feature type="domain" description="Glycosyl hydrolase family 36 N-terminal" evidence="8">
    <location>
        <begin position="28"/>
        <end position="264"/>
    </location>
</feature>
<sequence>MGANLHIPIETECTALVIRVNQQCDFSTVYIGKRLANPKDYELIPSFEAKQFNGDYTGLYSSAYTPNGTRNLLEPALQVIHADQNPSLDLKYVSHQQKSLDQSNEVILTKIYLKDPVYPFEVILHYRAYYKENIIEQWSSIQHNETDSVRLQKYSSANLYFSTFHQYYLTHFHGAWAREMIPEEIQLTAGIKVLDTKLGTRADLFQAPSFLLSFNQPINYENEDSGEVFAGTLAWTGNYKIEFEIDSMRNLRLIAGINPYASEYFLIPNKEFVTPSFLFTYSSQGLSTISHRWHQWARKYRVPDGQGNRLTLLNNWESTYFDFDEAKLTSLIQDARQLGVDLFLLDDGWFGNKYPRDNDSAGLGDWQVNRRKLPNGIGYLISQAQANNIQFGIWIEPEMVNPRSELYENHPDWVIKLPNRSEYYFRNQLVLDMSNPQVQEFVFDIVDRLFTDHPQLAYIKWDCNAVIYNAYSPTNLHQSHLYVDYVRGLYDILDRLRKKYPSVPIMLCSGGGGRVDYGILQYFTEFWPSDNTDGLERVFIQWNYSFFFPTITLCNHVTNWGKQSLKFRTDVAMMGKLGYDLVVSKLNENELKFSQQVLHDYARLKSIIWHGRLFRLVSPYRLNRDIASLIYVNAEQDQAVWFTYLVGNRYLAGSNGVIRLKGLNPLTMYKIQEINIYPGTDQSTIVSVQSISGDYLMTYGFDPVVDVQRASVVLQLTNVMN</sequence>
<accession>A0A815RF02</accession>
<dbReference type="InterPro" id="IPR017853">
    <property type="entry name" value="GH"/>
</dbReference>
<evidence type="ECO:0000313" key="11">
    <source>
        <dbReference type="Proteomes" id="UP000663828"/>
    </source>
</evidence>
<dbReference type="Gene3D" id="3.20.20.70">
    <property type="entry name" value="Aldolase class I"/>
    <property type="match status" value="1"/>
</dbReference>
<dbReference type="Pfam" id="PF02065">
    <property type="entry name" value="Melibiase"/>
    <property type="match status" value="1"/>
</dbReference>
<keyword evidence="4" id="KW-0326">Glycosidase</keyword>
<feature type="binding site" evidence="6">
    <location>
        <position position="530"/>
    </location>
    <ligand>
        <name>substrate</name>
    </ligand>
</feature>
<evidence type="ECO:0000313" key="10">
    <source>
        <dbReference type="EMBL" id="CAF1476234.1"/>
    </source>
</evidence>
<dbReference type="Gene3D" id="2.60.40.1180">
    <property type="entry name" value="Golgi alpha-mannosidase II"/>
    <property type="match status" value="1"/>
</dbReference>
<evidence type="ECO:0000256" key="1">
    <source>
        <dbReference type="ARBA" id="ARBA00001255"/>
    </source>
</evidence>
<evidence type="ECO:0000259" key="7">
    <source>
        <dbReference type="Pfam" id="PF16874"/>
    </source>
</evidence>
<gene>
    <name evidence="9" type="ORF">EDS130_LOCUS19621</name>
    <name evidence="10" type="ORF">XAT740_LOCUS38273</name>
</gene>
<dbReference type="InterPro" id="IPR013780">
    <property type="entry name" value="Glyco_hydro_b"/>
</dbReference>
<dbReference type="PROSITE" id="PS00512">
    <property type="entry name" value="ALPHA_GALACTOSIDASE"/>
    <property type="match status" value="1"/>
</dbReference>
<dbReference type="AlphaFoldDB" id="A0A815RF02"/>
<name>A0A815RF02_ADIRI</name>
<dbReference type="EC" id="3.2.1.22" evidence="2"/>
<keyword evidence="3" id="KW-0378">Hydrolase</keyword>
<dbReference type="InterPro" id="IPR038417">
    <property type="entry name" value="Alpga-gal_N_sf"/>
</dbReference>
<dbReference type="Proteomes" id="UP000663852">
    <property type="component" value="Unassembled WGS sequence"/>
</dbReference>
<dbReference type="InterPro" id="IPR031705">
    <property type="entry name" value="Glyco_hydro_36_C"/>
</dbReference>
<evidence type="ECO:0000313" key="9">
    <source>
        <dbReference type="EMBL" id="CAF1093704.1"/>
    </source>
</evidence>
<feature type="active site" description="Nucleophile" evidence="5">
    <location>
        <position position="462"/>
    </location>
</feature>
<dbReference type="PIRSF" id="PIRSF005536">
    <property type="entry name" value="Agal"/>
    <property type="match status" value="1"/>
</dbReference>
<comment type="caution">
    <text evidence="10">The sequence shown here is derived from an EMBL/GenBank/DDBJ whole genome shotgun (WGS) entry which is preliminary data.</text>
</comment>
<dbReference type="CDD" id="cd14791">
    <property type="entry name" value="GH36"/>
    <property type="match status" value="1"/>
</dbReference>
<keyword evidence="11" id="KW-1185">Reference proteome</keyword>
<protein>
    <recommendedName>
        <fullName evidence="2">alpha-galactosidase</fullName>
        <ecNumber evidence="2">3.2.1.22</ecNumber>
    </recommendedName>
</protein>
<feature type="binding site" evidence="6">
    <location>
        <begin position="460"/>
        <end position="464"/>
    </location>
    <ligand>
        <name>substrate</name>
    </ligand>
</feature>
<evidence type="ECO:0000259" key="8">
    <source>
        <dbReference type="Pfam" id="PF16875"/>
    </source>
</evidence>
<dbReference type="OrthoDB" id="5795902at2759"/>
<dbReference type="GO" id="GO:0016052">
    <property type="term" value="P:carbohydrate catabolic process"/>
    <property type="evidence" value="ECO:0007669"/>
    <property type="project" value="InterPro"/>
</dbReference>
<dbReference type="EMBL" id="CAJNOR010004113">
    <property type="protein sequence ID" value="CAF1476234.1"/>
    <property type="molecule type" value="Genomic_DNA"/>
</dbReference>
<dbReference type="InterPro" id="IPR050985">
    <property type="entry name" value="Alpha-glycosidase_related"/>
</dbReference>
<reference evidence="10" key="1">
    <citation type="submission" date="2021-02" db="EMBL/GenBank/DDBJ databases">
        <authorList>
            <person name="Nowell W R."/>
        </authorList>
    </citation>
    <scope>NUCLEOTIDE SEQUENCE</scope>
</reference>
<dbReference type="PANTHER" id="PTHR43053:SF3">
    <property type="entry name" value="ALPHA-GALACTOSIDASE C-RELATED"/>
    <property type="match status" value="1"/>
</dbReference>
<dbReference type="Proteomes" id="UP000663828">
    <property type="component" value="Unassembled WGS sequence"/>
</dbReference>
<dbReference type="PANTHER" id="PTHR43053">
    <property type="entry name" value="GLYCOSIDASE FAMILY 31"/>
    <property type="match status" value="1"/>
</dbReference>
<evidence type="ECO:0000256" key="6">
    <source>
        <dbReference type="PIRSR" id="PIRSR005536-2"/>
    </source>
</evidence>
<dbReference type="GO" id="GO:0004557">
    <property type="term" value="F:alpha-galactosidase activity"/>
    <property type="evidence" value="ECO:0007669"/>
    <property type="project" value="UniProtKB-EC"/>
</dbReference>
<feature type="active site" description="Proton donor" evidence="5">
    <location>
        <position position="530"/>
    </location>
</feature>
<evidence type="ECO:0000256" key="2">
    <source>
        <dbReference type="ARBA" id="ARBA00012755"/>
    </source>
</evidence>
<dbReference type="SUPFAM" id="SSF51445">
    <property type="entry name" value="(Trans)glycosidases"/>
    <property type="match status" value="1"/>
</dbReference>
<dbReference type="InterPro" id="IPR002252">
    <property type="entry name" value="Glyco_hydro_36"/>
</dbReference>
<organism evidence="10 11">
    <name type="scientific">Adineta ricciae</name>
    <name type="common">Rotifer</name>
    <dbReference type="NCBI Taxonomy" id="249248"/>
    <lineage>
        <taxon>Eukaryota</taxon>
        <taxon>Metazoa</taxon>
        <taxon>Spiralia</taxon>
        <taxon>Gnathifera</taxon>
        <taxon>Rotifera</taxon>
        <taxon>Eurotatoria</taxon>
        <taxon>Bdelloidea</taxon>
        <taxon>Adinetida</taxon>
        <taxon>Adinetidae</taxon>
        <taxon>Adineta</taxon>
    </lineage>
</organism>
<dbReference type="Pfam" id="PF16875">
    <property type="entry name" value="Glyco_hydro_36N"/>
    <property type="match status" value="1"/>
</dbReference>
<dbReference type="EMBL" id="CAJNOJ010000094">
    <property type="protein sequence ID" value="CAF1093704.1"/>
    <property type="molecule type" value="Genomic_DNA"/>
</dbReference>
<dbReference type="InterPro" id="IPR013785">
    <property type="entry name" value="Aldolase_TIM"/>
</dbReference>
<dbReference type="FunFam" id="3.20.20.70:FF:000118">
    <property type="entry name" value="Alpha-galactosidase"/>
    <property type="match status" value="1"/>
</dbReference>
<feature type="domain" description="Glycosyl hydrolase family 36 C-terminal" evidence="7">
    <location>
        <begin position="627"/>
        <end position="703"/>
    </location>
</feature>
<dbReference type="Gene3D" id="2.70.98.60">
    <property type="entry name" value="alpha-galactosidase from lactobacil brevis"/>
    <property type="match status" value="1"/>
</dbReference>
<dbReference type="InterPro" id="IPR031704">
    <property type="entry name" value="Glyco_hydro_36_N"/>
</dbReference>
<dbReference type="PRINTS" id="PR00743">
    <property type="entry name" value="GLHYDRLASE36"/>
</dbReference>
<dbReference type="InterPro" id="IPR000111">
    <property type="entry name" value="Glyco_hydro_27/36_CS"/>
</dbReference>